<gene>
    <name evidence="3" type="ORF">V0U79_01775</name>
</gene>
<evidence type="ECO:0000313" key="3">
    <source>
        <dbReference type="EMBL" id="MEE2525077.1"/>
    </source>
</evidence>
<keyword evidence="4" id="KW-1185">Reference proteome</keyword>
<dbReference type="CDD" id="cd03375">
    <property type="entry name" value="TPP_OGFOR"/>
    <property type="match status" value="1"/>
</dbReference>
<dbReference type="InterPro" id="IPR029061">
    <property type="entry name" value="THDP-binding"/>
</dbReference>
<evidence type="ECO:0000313" key="4">
    <source>
        <dbReference type="Proteomes" id="UP001354971"/>
    </source>
</evidence>
<dbReference type="SUPFAM" id="SSF52518">
    <property type="entry name" value="Thiamin diphosphate-binding fold (THDP-binding)"/>
    <property type="match status" value="1"/>
</dbReference>
<dbReference type="PANTHER" id="PTHR48084">
    <property type="entry name" value="2-OXOGLUTARATE OXIDOREDUCTASE SUBUNIT KORB-RELATED"/>
    <property type="match status" value="1"/>
</dbReference>
<feature type="domain" description="Thiamine pyrophosphate enzyme TPP-binding" evidence="2">
    <location>
        <begin position="65"/>
        <end position="213"/>
    </location>
</feature>
<comment type="caution">
    <text evidence="3">The sequence shown here is derived from an EMBL/GenBank/DDBJ whole genome shotgun (WGS) entry which is preliminary data.</text>
</comment>
<dbReference type="Proteomes" id="UP001354971">
    <property type="component" value="Unassembled WGS sequence"/>
</dbReference>
<protein>
    <submittedName>
        <fullName evidence="3">2-oxoacid:ferredoxin oxidoreductase subunit beta</fullName>
    </submittedName>
</protein>
<dbReference type="EMBL" id="JAZDRP010000001">
    <property type="protein sequence ID" value="MEE2525077.1"/>
    <property type="molecule type" value="Genomic_DNA"/>
</dbReference>
<keyword evidence="1" id="KW-0560">Oxidoreductase</keyword>
<dbReference type="InterPro" id="IPR051457">
    <property type="entry name" value="2-oxoacid:Fd_oxidoreductase"/>
</dbReference>
<evidence type="ECO:0000259" key="2">
    <source>
        <dbReference type="Pfam" id="PF02775"/>
    </source>
</evidence>
<sequence length="349" mass="37588">MTSIKKPLVDKHLRKNRHGLTQRDYEGVASTLCAGCGHDSITAAFVRAFHELDLEPHRAAKVSGIGCSSKTTAYFLGQSSGINTVHGRMPSVATGAAAVNPDLHYIGVSGDGDSLSIGLGQFAHAIRRNLNMLYVIENNGVYGLTKGQFSASADVGTRAKYGEVNEQTPIDPVSLAINLGATFVARGFSGDKEQLVPLIKAGLMHKGFALIDVVSPCVTFNDHAGSTKSYAHTYKYYHPVIHADFVPEETEITAAYKDGEAITVPMHSGGQVMLRKTDRSHDPRDKDAALSVLRWKEGAEVLTGLIYIDENRPTMGDMNHLPETPLNAVDHAKLCPGSDKLKALMDGYA</sequence>
<proteinExistence type="predicted"/>
<name>A0ABU7LMF9_9PROT</name>
<organism evidence="3 4">
    <name type="scientific">Hyphobacterium lacteum</name>
    <dbReference type="NCBI Taxonomy" id="3116575"/>
    <lineage>
        <taxon>Bacteria</taxon>
        <taxon>Pseudomonadati</taxon>
        <taxon>Pseudomonadota</taxon>
        <taxon>Alphaproteobacteria</taxon>
        <taxon>Maricaulales</taxon>
        <taxon>Maricaulaceae</taxon>
        <taxon>Hyphobacterium</taxon>
    </lineage>
</organism>
<dbReference type="RefSeq" id="WP_330197740.1">
    <property type="nucleotide sequence ID" value="NZ_JAZDRP010000001.1"/>
</dbReference>
<dbReference type="PANTHER" id="PTHR48084:SF5">
    <property type="entry name" value="BLR6744 PROTEIN"/>
    <property type="match status" value="1"/>
</dbReference>
<dbReference type="InterPro" id="IPR011766">
    <property type="entry name" value="TPP_enzyme_TPP-bd"/>
</dbReference>
<dbReference type="Pfam" id="PF02775">
    <property type="entry name" value="TPP_enzyme_C"/>
    <property type="match status" value="1"/>
</dbReference>
<accession>A0ABU7LMF9</accession>
<evidence type="ECO:0000256" key="1">
    <source>
        <dbReference type="ARBA" id="ARBA00023002"/>
    </source>
</evidence>
<reference evidence="3 4" key="1">
    <citation type="submission" date="2024-01" db="EMBL/GenBank/DDBJ databases">
        <title>Hyphobacterium bacterium isolated from marine sediment.</title>
        <authorList>
            <person name="Zhao S."/>
        </authorList>
    </citation>
    <scope>NUCLEOTIDE SEQUENCE [LARGE SCALE GENOMIC DNA]</scope>
    <source>
        <strain evidence="4">HN65</strain>
    </source>
</reference>
<dbReference type="Gene3D" id="3.40.50.970">
    <property type="match status" value="1"/>
</dbReference>